<dbReference type="PROSITE" id="PS51186">
    <property type="entry name" value="GNAT"/>
    <property type="match status" value="1"/>
</dbReference>
<dbReference type="EMBL" id="JAPDSH010000001">
    <property type="protein sequence ID" value="MDF0478859.1"/>
    <property type="molecule type" value="Genomic_DNA"/>
</dbReference>
<feature type="domain" description="N-acetyltransferase" evidence="1">
    <location>
        <begin position="8"/>
        <end position="166"/>
    </location>
</feature>
<keyword evidence="3" id="KW-1185">Reference proteome</keyword>
<dbReference type="PANTHER" id="PTHR43792:SF5">
    <property type="entry name" value="RIBOSOMAL-PROTEIN-SERINE ACETYLTRANSFERASE"/>
    <property type="match status" value="1"/>
</dbReference>
<evidence type="ECO:0000313" key="2">
    <source>
        <dbReference type="EMBL" id="MDF0478859.1"/>
    </source>
</evidence>
<accession>A0ABT5WYN2</accession>
<organism evidence="2 3">
    <name type="scientific">Vagococcus proximus</name>
    <dbReference type="NCBI Taxonomy" id="2991417"/>
    <lineage>
        <taxon>Bacteria</taxon>
        <taxon>Bacillati</taxon>
        <taxon>Bacillota</taxon>
        <taxon>Bacilli</taxon>
        <taxon>Lactobacillales</taxon>
        <taxon>Enterococcaceae</taxon>
        <taxon>Vagococcus</taxon>
    </lineage>
</organism>
<dbReference type="InterPro" id="IPR016181">
    <property type="entry name" value="Acyl_CoA_acyltransferase"/>
</dbReference>
<reference evidence="2" key="1">
    <citation type="submission" date="2022-10" db="EMBL/GenBank/DDBJ databases">
        <title>Vagococcus sp. isolated from poultry meat.</title>
        <authorList>
            <person name="Johansson P."/>
            <person name="Bjorkroth J."/>
        </authorList>
    </citation>
    <scope>NUCLEOTIDE SEQUENCE</scope>
    <source>
        <strain evidence="2">PNs007</strain>
    </source>
</reference>
<dbReference type="Pfam" id="PF13302">
    <property type="entry name" value="Acetyltransf_3"/>
    <property type="match status" value="1"/>
</dbReference>
<dbReference type="InterPro" id="IPR000182">
    <property type="entry name" value="GNAT_dom"/>
</dbReference>
<comment type="caution">
    <text evidence="2">The sequence shown here is derived from an EMBL/GenBank/DDBJ whole genome shotgun (WGS) entry which is preliminary data.</text>
</comment>
<dbReference type="RefSeq" id="WP_275470518.1">
    <property type="nucleotide sequence ID" value="NZ_JAPDSH010000001.1"/>
</dbReference>
<proteinExistence type="predicted"/>
<evidence type="ECO:0000259" key="1">
    <source>
        <dbReference type="PROSITE" id="PS51186"/>
    </source>
</evidence>
<dbReference type="SUPFAM" id="SSF55729">
    <property type="entry name" value="Acyl-CoA N-acyltransferases (Nat)"/>
    <property type="match status" value="1"/>
</dbReference>
<sequence>MKIETERLIIRSYKDEDKKEALLFLGDEETMYFLPEEVFDLAKVSELIGKQKKKEEYFAVELRETNQVIGHLYFAAFFGDHSYEIGWVFNKQFHSKGYGYEAANAIMTYGFDQLTIHRIIATCQPDNHGSYKLMEKLGMRREGFFKQCIPVKDEWWDEFYYAVLASEW</sequence>
<dbReference type="Gene3D" id="3.40.630.30">
    <property type="match status" value="1"/>
</dbReference>
<dbReference type="InterPro" id="IPR051531">
    <property type="entry name" value="N-acetyltransferase"/>
</dbReference>
<evidence type="ECO:0000313" key="3">
    <source>
        <dbReference type="Proteomes" id="UP001147148"/>
    </source>
</evidence>
<gene>
    <name evidence="2" type="ORF">OL233_01040</name>
</gene>
<protein>
    <submittedName>
        <fullName evidence="2">GNAT family N-acetyltransferase</fullName>
    </submittedName>
</protein>
<dbReference type="Proteomes" id="UP001147148">
    <property type="component" value="Unassembled WGS sequence"/>
</dbReference>
<dbReference type="PANTHER" id="PTHR43792">
    <property type="entry name" value="GNAT FAMILY, PUTATIVE (AFU_ORTHOLOGUE AFUA_3G00765)-RELATED-RELATED"/>
    <property type="match status" value="1"/>
</dbReference>
<name>A0ABT5WYN2_9ENTE</name>